<dbReference type="SUPFAM" id="SSF53067">
    <property type="entry name" value="Actin-like ATPase domain"/>
    <property type="match status" value="2"/>
</dbReference>
<evidence type="ECO:0000313" key="6">
    <source>
        <dbReference type="EMBL" id="PWJ27777.1"/>
    </source>
</evidence>
<accession>A0A2Y9CAF9</accession>
<evidence type="ECO:0000256" key="2">
    <source>
        <dbReference type="ARBA" id="ARBA00022679"/>
    </source>
</evidence>
<feature type="domain" description="Carbohydrate kinase FGGY N-terminal" evidence="4">
    <location>
        <begin position="3"/>
        <end position="241"/>
    </location>
</feature>
<gene>
    <name evidence="6" type="ORF">A8806_111214</name>
</gene>
<organism evidence="6 7">
    <name type="scientific">Faecalicatena orotica</name>
    <dbReference type="NCBI Taxonomy" id="1544"/>
    <lineage>
        <taxon>Bacteria</taxon>
        <taxon>Bacillati</taxon>
        <taxon>Bacillota</taxon>
        <taxon>Clostridia</taxon>
        <taxon>Lachnospirales</taxon>
        <taxon>Lachnospiraceae</taxon>
        <taxon>Faecalicatena</taxon>
    </lineage>
</organism>
<dbReference type="CDD" id="cd07773">
    <property type="entry name" value="ASKHA_NBD_FGGY_FK"/>
    <property type="match status" value="1"/>
</dbReference>
<feature type="domain" description="Carbohydrate kinase FGGY C-terminal" evidence="5">
    <location>
        <begin position="281"/>
        <end position="447"/>
    </location>
</feature>
<sequence length="504" mass="55492">MAYAGIDIGTSGCKMTVYSSKGQILSSAKRTYQETGHSGYRELNADMVWKHTKEVIKEAAAASSELIESIAVASLGESIVCIDEHGTVLANSMLTGDKRGIEECIRLQESVSKKEVMNITGLPLSEMYSLPKFIWMKNHTDIFSKSKHIFFYEDYVGYLLTGKRMVSYSSAARSMAFDIKRKSWSDKLLSFAGLNKERFSAAVPSGTVLGTVLPDLAEELVLSPGTLVAAGGHDQGCAGLGSGMILPSEGEDGQGTCEVMQFILSGMTTSSYMIENGIPCAPYVVPDVYLAQIELTNCGILMNWSRDTIFSNIFNDCVERGEDFFSYMDCLASERAPGDILVLPSFGSSGNPDICYDALGTICGLTIHTQPVELYQAIKEGMAYQMYMAYQTLDQLNISADVIRITGGGAASDYTLQLRADIFGVPMETIDNNQAGTMGCAILAAHAVRPDVSVEELIQNMVHTKKRFIPRPQYHDLYMKHYRHYKKLYNMLTNFTNKSIMKLK</sequence>
<dbReference type="Pfam" id="PF02782">
    <property type="entry name" value="FGGY_C"/>
    <property type="match status" value="1"/>
</dbReference>
<evidence type="ECO:0000259" key="5">
    <source>
        <dbReference type="Pfam" id="PF02782"/>
    </source>
</evidence>
<keyword evidence="7" id="KW-1185">Reference proteome</keyword>
<dbReference type="InterPro" id="IPR018485">
    <property type="entry name" value="FGGY_C"/>
</dbReference>
<evidence type="ECO:0000256" key="1">
    <source>
        <dbReference type="ARBA" id="ARBA00009156"/>
    </source>
</evidence>
<proteinExistence type="inferred from homology"/>
<comment type="caution">
    <text evidence="6">The sequence shown here is derived from an EMBL/GenBank/DDBJ whole genome shotgun (WGS) entry which is preliminary data.</text>
</comment>
<evidence type="ECO:0000256" key="3">
    <source>
        <dbReference type="ARBA" id="ARBA00022777"/>
    </source>
</evidence>
<dbReference type="GO" id="GO:0016773">
    <property type="term" value="F:phosphotransferase activity, alcohol group as acceptor"/>
    <property type="evidence" value="ECO:0007669"/>
    <property type="project" value="InterPro"/>
</dbReference>
<dbReference type="PROSITE" id="PS00933">
    <property type="entry name" value="FGGY_KINASES_1"/>
    <property type="match status" value="1"/>
</dbReference>
<dbReference type="Proteomes" id="UP000245845">
    <property type="component" value="Unassembled WGS sequence"/>
</dbReference>
<dbReference type="OrthoDB" id="8434698at2"/>
<dbReference type="GO" id="GO:0016301">
    <property type="term" value="F:kinase activity"/>
    <property type="evidence" value="ECO:0007669"/>
    <property type="project" value="UniProtKB-KW"/>
</dbReference>
<dbReference type="Pfam" id="PF00370">
    <property type="entry name" value="FGGY_N"/>
    <property type="match status" value="1"/>
</dbReference>
<protein>
    <submittedName>
        <fullName evidence="6">Xylulokinase</fullName>
    </submittedName>
</protein>
<keyword evidence="2" id="KW-0808">Transferase</keyword>
<dbReference type="AlphaFoldDB" id="A0A2Y9CAF9"/>
<dbReference type="PIRSF" id="PIRSF000538">
    <property type="entry name" value="GlpK"/>
    <property type="match status" value="1"/>
</dbReference>
<dbReference type="Gene3D" id="3.30.420.40">
    <property type="match status" value="2"/>
</dbReference>
<dbReference type="InterPro" id="IPR000577">
    <property type="entry name" value="Carb_kinase_FGGY"/>
</dbReference>
<dbReference type="InterPro" id="IPR018484">
    <property type="entry name" value="FGGY_N"/>
</dbReference>
<dbReference type="EMBL" id="QGDL01000011">
    <property type="protein sequence ID" value="PWJ27777.1"/>
    <property type="molecule type" value="Genomic_DNA"/>
</dbReference>
<name>A0A2Y9CAF9_9FIRM</name>
<dbReference type="GO" id="GO:0005975">
    <property type="term" value="P:carbohydrate metabolic process"/>
    <property type="evidence" value="ECO:0007669"/>
    <property type="project" value="InterPro"/>
</dbReference>
<evidence type="ECO:0000259" key="4">
    <source>
        <dbReference type="Pfam" id="PF00370"/>
    </source>
</evidence>
<evidence type="ECO:0000313" key="7">
    <source>
        <dbReference type="Proteomes" id="UP000245845"/>
    </source>
</evidence>
<comment type="similarity">
    <text evidence="1">Belongs to the FGGY kinase family.</text>
</comment>
<keyword evidence="3 6" id="KW-0418">Kinase</keyword>
<dbReference type="RefSeq" id="WP_109732583.1">
    <property type="nucleotide sequence ID" value="NZ_BAAACK010000005.1"/>
</dbReference>
<dbReference type="PANTHER" id="PTHR43095">
    <property type="entry name" value="SUGAR KINASE"/>
    <property type="match status" value="1"/>
</dbReference>
<dbReference type="InterPro" id="IPR043129">
    <property type="entry name" value="ATPase_NBD"/>
</dbReference>
<dbReference type="InterPro" id="IPR018483">
    <property type="entry name" value="Carb_kinase_FGGY_CS"/>
</dbReference>
<reference evidence="6 7" key="1">
    <citation type="submission" date="2018-05" db="EMBL/GenBank/DDBJ databases">
        <title>The Hungate 1000. A catalogue of reference genomes from the rumen microbiome.</title>
        <authorList>
            <person name="Kelly W."/>
        </authorList>
    </citation>
    <scope>NUCLEOTIDE SEQUENCE [LARGE SCALE GENOMIC DNA]</scope>
    <source>
        <strain evidence="6 7">NLAE-zl-C242</strain>
    </source>
</reference>
<dbReference type="InterPro" id="IPR050406">
    <property type="entry name" value="FGGY_Carb_Kinase"/>
</dbReference>